<evidence type="ECO:0000313" key="2">
    <source>
        <dbReference type="EMBL" id="OWZ12946.1"/>
    </source>
</evidence>
<dbReference type="OrthoDB" id="128523at2759"/>
<sequence length="277" mass="31463">MDQRLRIPPRPLRVQIDRSKFCNAAIDRYLAEEREATKDPASTQPQQQGSQDVEMELIRSSDIRSRRCTFQCLRKTTVTIAAAGTTSSSISQRVRISAISDPTEFTGKDQDEDRAQAWISKAISLFMQDQISDDEKCLTFADLLAGSAKNRQYYHTRRRTDDSTLNYLYRLNVRARFKIKDGNAEDRRVHVDHSLETLEDEDLAELRPFQIQAADSGSASGSDESGGSESDIDSHRRIPFVANVDVTPKMEKVSNPNPRLPDRDHNHQDHNSKIHGF</sequence>
<feature type="region of interest" description="Disordered" evidence="1">
    <location>
        <begin position="34"/>
        <end position="54"/>
    </location>
</feature>
<name>A0A225W5F8_9STRA</name>
<comment type="caution">
    <text evidence="2">The sequence shown here is derived from an EMBL/GenBank/DDBJ whole genome shotgun (WGS) entry which is preliminary data.</text>
</comment>
<evidence type="ECO:0000256" key="1">
    <source>
        <dbReference type="SAM" id="MobiDB-lite"/>
    </source>
</evidence>
<protein>
    <submittedName>
        <fullName evidence="2">Uncharacterized protein</fullName>
    </submittedName>
</protein>
<dbReference type="EMBL" id="NBNE01001714">
    <property type="protein sequence ID" value="OWZ12946.1"/>
    <property type="molecule type" value="Genomic_DNA"/>
</dbReference>
<feature type="region of interest" description="Disordered" evidence="1">
    <location>
        <begin position="213"/>
        <end position="277"/>
    </location>
</feature>
<feature type="compositionally biased region" description="Basic and acidic residues" evidence="1">
    <location>
        <begin position="260"/>
        <end position="277"/>
    </location>
</feature>
<evidence type="ECO:0000313" key="3">
    <source>
        <dbReference type="Proteomes" id="UP000198211"/>
    </source>
</evidence>
<feature type="compositionally biased region" description="Polar residues" evidence="1">
    <location>
        <begin position="40"/>
        <end position="51"/>
    </location>
</feature>
<reference evidence="3" key="1">
    <citation type="submission" date="2017-03" db="EMBL/GenBank/DDBJ databases">
        <title>Phytopthora megakarya and P. palmivora, two closely related causual agents of cacao black pod achieved similar genome size and gene model numbers by different mechanisms.</title>
        <authorList>
            <person name="Ali S."/>
            <person name="Shao J."/>
            <person name="Larry D.J."/>
            <person name="Kronmiller B."/>
            <person name="Shen D."/>
            <person name="Strem M.D."/>
            <person name="Melnick R.L."/>
            <person name="Guiltinan M.J."/>
            <person name="Tyler B.M."/>
            <person name="Meinhardt L.W."/>
            <person name="Bailey B.A."/>
        </authorList>
    </citation>
    <scope>NUCLEOTIDE SEQUENCE [LARGE SCALE GENOMIC DNA]</scope>
    <source>
        <strain evidence="3">zdho120</strain>
    </source>
</reference>
<accession>A0A225W5F8</accession>
<dbReference type="AlphaFoldDB" id="A0A225W5F8"/>
<keyword evidence="3" id="KW-1185">Reference proteome</keyword>
<proteinExistence type="predicted"/>
<feature type="compositionally biased region" description="Low complexity" evidence="1">
    <location>
        <begin position="213"/>
        <end position="229"/>
    </location>
</feature>
<organism evidence="2 3">
    <name type="scientific">Phytophthora megakarya</name>
    <dbReference type="NCBI Taxonomy" id="4795"/>
    <lineage>
        <taxon>Eukaryota</taxon>
        <taxon>Sar</taxon>
        <taxon>Stramenopiles</taxon>
        <taxon>Oomycota</taxon>
        <taxon>Peronosporomycetes</taxon>
        <taxon>Peronosporales</taxon>
        <taxon>Peronosporaceae</taxon>
        <taxon>Phytophthora</taxon>
    </lineage>
</organism>
<gene>
    <name evidence="2" type="ORF">PHMEG_00013817</name>
</gene>
<dbReference type="Proteomes" id="UP000198211">
    <property type="component" value="Unassembled WGS sequence"/>
</dbReference>